<feature type="non-terminal residue" evidence="5">
    <location>
        <position position="1"/>
    </location>
</feature>
<sequence length="84" mass="9449">ITYVFSVTAYGSRQKVPGNADIVIAGFSCVDFSALNNRKKKLSEKGESGVTFYGIRSYIEKYRPPLIILENVKNAPWKIVAEKY</sequence>
<dbReference type="Proteomes" id="UP001201549">
    <property type="component" value="Unassembled WGS sequence"/>
</dbReference>
<dbReference type="InterPro" id="IPR001525">
    <property type="entry name" value="C5_MeTfrase"/>
</dbReference>
<dbReference type="Gene3D" id="3.40.50.150">
    <property type="entry name" value="Vaccinia Virus protein VP39"/>
    <property type="match status" value="1"/>
</dbReference>
<name>A0ABT2FRK7_9GAMM</name>
<keyword evidence="2" id="KW-0808">Transferase</keyword>
<reference evidence="5 6" key="1">
    <citation type="submission" date="2022-02" db="EMBL/GenBank/DDBJ databases">
        <authorList>
            <person name="Zhuang L."/>
        </authorList>
    </citation>
    <scope>NUCLEOTIDE SEQUENCE [LARGE SCALE GENOMIC DNA]</scope>
    <source>
        <strain evidence="5 6">C32</strain>
    </source>
</reference>
<gene>
    <name evidence="5" type="ORF">L9G74_21360</name>
</gene>
<protein>
    <submittedName>
        <fullName evidence="5">DNA cytosine methyltransferase</fullName>
    </submittedName>
</protein>
<keyword evidence="1 5" id="KW-0489">Methyltransferase</keyword>
<evidence type="ECO:0000256" key="4">
    <source>
        <dbReference type="ARBA" id="ARBA00047422"/>
    </source>
</evidence>
<comment type="catalytic activity">
    <reaction evidence="4">
        <text>a 2'-deoxycytidine in DNA + S-adenosyl-L-methionine = a 5-methyl-2'-deoxycytidine in DNA + S-adenosyl-L-homocysteine + H(+)</text>
        <dbReference type="Rhea" id="RHEA:13681"/>
        <dbReference type="Rhea" id="RHEA-COMP:11369"/>
        <dbReference type="Rhea" id="RHEA-COMP:11370"/>
        <dbReference type="ChEBI" id="CHEBI:15378"/>
        <dbReference type="ChEBI" id="CHEBI:57856"/>
        <dbReference type="ChEBI" id="CHEBI:59789"/>
        <dbReference type="ChEBI" id="CHEBI:85452"/>
        <dbReference type="ChEBI" id="CHEBI:85454"/>
        <dbReference type="EC" id="2.1.1.37"/>
    </reaction>
</comment>
<accession>A0ABT2FRK7</accession>
<evidence type="ECO:0000313" key="5">
    <source>
        <dbReference type="EMBL" id="MCS4558971.1"/>
    </source>
</evidence>
<dbReference type="EMBL" id="JAKOGG010000506">
    <property type="protein sequence ID" value="MCS4558971.1"/>
    <property type="molecule type" value="Genomic_DNA"/>
</dbReference>
<comment type="caution">
    <text evidence="5">The sequence shown here is derived from an EMBL/GenBank/DDBJ whole genome shotgun (WGS) entry which is preliminary data.</text>
</comment>
<proteinExistence type="predicted"/>
<dbReference type="GO" id="GO:0032259">
    <property type="term" value="P:methylation"/>
    <property type="evidence" value="ECO:0007669"/>
    <property type="project" value="UniProtKB-KW"/>
</dbReference>
<feature type="non-terminal residue" evidence="5">
    <location>
        <position position="84"/>
    </location>
</feature>
<evidence type="ECO:0000256" key="2">
    <source>
        <dbReference type="ARBA" id="ARBA00022679"/>
    </source>
</evidence>
<dbReference type="SUPFAM" id="SSF53335">
    <property type="entry name" value="S-adenosyl-L-methionine-dependent methyltransferases"/>
    <property type="match status" value="1"/>
</dbReference>
<dbReference type="RefSeq" id="WP_238898797.1">
    <property type="nucleotide sequence ID" value="NZ_JAKOGG010000506.1"/>
</dbReference>
<organism evidence="5 6">
    <name type="scientific">Shewanella electrica</name>
    <dbReference type="NCBI Taxonomy" id="515560"/>
    <lineage>
        <taxon>Bacteria</taxon>
        <taxon>Pseudomonadati</taxon>
        <taxon>Pseudomonadota</taxon>
        <taxon>Gammaproteobacteria</taxon>
        <taxon>Alteromonadales</taxon>
        <taxon>Shewanellaceae</taxon>
        <taxon>Shewanella</taxon>
    </lineage>
</organism>
<dbReference type="InterPro" id="IPR029063">
    <property type="entry name" value="SAM-dependent_MTases_sf"/>
</dbReference>
<keyword evidence="3" id="KW-0680">Restriction system</keyword>
<keyword evidence="6" id="KW-1185">Reference proteome</keyword>
<evidence type="ECO:0000256" key="3">
    <source>
        <dbReference type="ARBA" id="ARBA00022747"/>
    </source>
</evidence>
<evidence type="ECO:0000313" key="6">
    <source>
        <dbReference type="Proteomes" id="UP001201549"/>
    </source>
</evidence>
<dbReference type="Pfam" id="PF00145">
    <property type="entry name" value="DNA_methylase"/>
    <property type="match status" value="1"/>
</dbReference>
<reference evidence="6" key="2">
    <citation type="submission" date="2023-07" db="EMBL/GenBank/DDBJ databases">
        <title>Shewanella mangrovi sp. nov., an acetaldehyde- degrading bacterium isolated from mangrove sediment.</title>
        <authorList>
            <person name="Liu Y."/>
        </authorList>
    </citation>
    <scope>NUCLEOTIDE SEQUENCE [LARGE SCALE GENOMIC DNA]</scope>
    <source>
        <strain evidence="6">C32</strain>
    </source>
</reference>
<evidence type="ECO:0000256" key="1">
    <source>
        <dbReference type="ARBA" id="ARBA00022603"/>
    </source>
</evidence>
<dbReference type="GO" id="GO:0008168">
    <property type="term" value="F:methyltransferase activity"/>
    <property type="evidence" value="ECO:0007669"/>
    <property type="project" value="UniProtKB-KW"/>
</dbReference>